<proteinExistence type="predicted"/>
<reference evidence="1" key="1">
    <citation type="submission" date="2024-01" db="EMBL/GenBank/DDBJ databases">
        <authorList>
            <person name="Webb A."/>
        </authorList>
    </citation>
    <scope>NUCLEOTIDE SEQUENCE</scope>
    <source>
        <strain evidence="1">Pm1</strain>
    </source>
</reference>
<comment type="caution">
    <text evidence="1">The sequence shown here is derived from an EMBL/GenBank/DDBJ whole genome shotgun (WGS) entry which is preliminary data.</text>
</comment>
<dbReference type="Gene3D" id="3.30.2010.30">
    <property type="match status" value="1"/>
</dbReference>
<dbReference type="EMBL" id="CAKLBY020000224">
    <property type="protein sequence ID" value="CAK7936536.1"/>
    <property type="molecule type" value="Genomic_DNA"/>
</dbReference>
<dbReference type="Proteomes" id="UP001162060">
    <property type="component" value="Unassembled WGS sequence"/>
</dbReference>
<evidence type="ECO:0000313" key="1">
    <source>
        <dbReference type="EMBL" id="CAK7936536.1"/>
    </source>
</evidence>
<gene>
    <name evidence="1" type="ORF">PM001_LOCUS21686</name>
</gene>
<dbReference type="AlphaFoldDB" id="A0AAV1UQH6"/>
<name>A0AAV1UQH6_9STRA</name>
<organism evidence="1 2">
    <name type="scientific">Peronospora matthiolae</name>
    <dbReference type="NCBI Taxonomy" id="2874970"/>
    <lineage>
        <taxon>Eukaryota</taxon>
        <taxon>Sar</taxon>
        <taxon>Stramenopiles</taxon>
        <taxon>Oomycota</taxon>
        <taxon>Peronosporomycetes</taxon>
        <taxon>Peronosporales</taxon>
        <taxon>Peronosporaceae</taxon>
        <taxon>Peronospora</taxon>
    </lineage>
</organism>
<protein>
    <submittedName>
        <fullName evidence="1">Uncharacterized protein</fullName>
    </submittedName>
</protein>
<sequence length="52" mass="5584">MVVGEFNVLSDVTNEGVTVIVYTAPEQSARGSFALDVAVKSLSFFTESFNIP</sequence>
<accession>A0AAV1UQH6</accession>
<evidence type="ECO:0000313" key="2">
    <source>
        <dbReference type="Proteomes" id="UP001162060"/>
    </source>
</evidence>